<name>D1AD61_THECD</name>
<proteinExistence type="predicted"/>
<evidence type="ECO:0000313" key="1">
    <source>
        <dbReference type="EMBL" id="ACY99370.1"/>
    </source>
</evidence>
<gene>
    <name evidence="1" type="ordered locus">Tcur_3840</name>
</gene>
<sequence>MSEATVERLVPGAERTSSGNNTFGYCGYGPSSGRGAERWLEIDSRLYSATGAITPVDSARRHFDIKWRLARQVTEERTVTLEEQPGLGDQAYRWFRVDRSRPLAIGEVAVRSGNVVITVRYTERTDGGTPSARQRQRSLEEAAAVAREVLRNLR</sequence>
<dbReference type="Proteomes" id="UP000001918">
    <property type="component" value="Chromosome"/>
</dbReference>
<dbReference type="KEGG" id="tcu:Tcur_3840"/>
<protein>
    <submittedName>
        <fullName evidence="1">Uncharacterized protein</fullName>
    </submittedName>
</protein>
<organism evidence="1 2">
    <name type="scientific">Thermomonospora curvata (strain ATCC 19995 / DSM 43183 / JCM 3096 / KCTC 9072 / NBRC 15933 / NCIMB 10081 / Henssen B9)</name>
    <dbReference type="NCBI Taxonomy" id="471852"/>
    <lineage>
        <taxon>Bacteria</taxon>
        <taxon>Bacillati</taxon>
        <taxon>Actinomycetota</taxon>
        <taxon>Actinomycetes</taxon>
        <taxon>Streptosporangiales</taxon>
        <taxon>Thermomonosporaceae</taxon>
        <taxon>Thermomonospora</taxon>
    </lineage>
</organism>
<accession>D1AD61</accession>
<keyword evidence="2" id="KW-1185">Reference proteome</keyword>
<dbReference type="RefSeq" id="WP_012854154.1">
    <property type="nucleotide sequence ID" value="NC_013510.1"/>
</dbReference>
<reference evidence="1 2" key="1">
    <citation type="journal article" date="2011" name="Stand. Genomic Sci.">
        <title>Complete genome sequence of Thermomonospora curvata type strain (B9).</title>
        <authorList>
            <person name="Chertkov O."/>
            <person name="Sikorski J."/>
            <person name="Nolan M."/>
            <person name="Lapidus A."/>
            <person name="Lucas S."/>
            <person name="Del Rio T.G."/>
            <person name="Tice H."/>
            <person name="Cheng J.F."/>
            <person name="Goodwin L."/>
            <person name="Pitluck S."/>
            <person name="Liolios K."/>
            <person name="Ivanova N."/>
            <person name="Mavromatis K."/>
            <person name="Mikhailova N."/>
            <person name="Ovchinnikova G."/>
            <person name="Pati A."/>
            <person name="Chen A."/>
            <person name="Palaniappan K."/>
            <person name="Djao O.D."/>
            <person name="Land M."/>
            <person name="Hauser L."/>
            <person name="Chang Y.J."/>
            <person name="Jeffries C.D."/>
            <person name="Brettin T."/>
            <person name="Han C."/>
            <person name="Detter J.C."/>
            <person name="Rohde M."/>
            <person name="Goker M."/>
            <person name="Woyke T."/>
            <person name="Bristow J."/>
            <person name="Eisen J.A."/>
            <person name="Markowitz V."/>
            <person name="Hugenholtz P."/>
            <person name="Klenk H.P."/>
            <person name="Kyrpides N.C."/>
        </authorList>
    </citation>
    <scope>NUCLEOTIDE SEQUENCE [LARGE SCALE GENOMIC DNA]</scope>
    <source>
        <strain evidence="2">ATCC 19995 / DSM 43183 / JCM 3096 / KCTC 9072 / NBRC 15933 / NCIMB 10081 / Henssen B9</strain>
    </source>
</reference>
<dbReference type="EMBL" id="CP001738">
    <property type="protein sequence ID" value="ACY99370.1"/>
    <property type="molecule type" value="Genomic_DNA"/>
</dbReference>
<evidence type="ECO:0000313" key="2">
    <source>
        <dbReference type="Proteomes" id="UP000001918"/>
    </source>
</evidence>
<dbReference type="HOGENOM" id="CLU_1703391_0_0_11"/>
<dbReference type="OrthoDB" id="3480616at2"/>
<dbReference type="AlphaFoldDB" id="D1AD61"/>